<keyword evidence="3" id="KW-1185">Reference proteome</keyword>
<feature type="region of interest" description="Disordered" evidence="1">
    <location>
        <begin position="43"/>
        <end position="100"/>
    </location>
</feature>
<gene>
    <name evidence="2" type="ORF">HID58_080542</name>
</gene>
<protein>
    <submittedName>
        <fullName evidence="2">Uncharacterized protein</fullName>
    </submittedName>
</protein>
<evidence type="ECO:0000313" key="3">
    <source>
        <dbReference type="Proteomes" id="UP000824890"/>
    </source>
</evidence>
<dbReference type="EMBL" id="JAGKQM010000018">
    <property type="protein sequence ID" value="KAH0863331.1"/>
    <property type="molecule type" value="Genomic_DNA"/>
</dbReference>
<feature type="region of interest" description="Disordered" evidence="1">
    <location>
        <begin position="177"/>
        <end position="216"/>
    </location>
</feature>
<evidence type="ECO:0000313" key="2">
    <source>
        <dbReference type="EMBL" id="KAH0863331.1"/>
    </source>
</evidence>
<feature type="compositionally biased region" description="Basic and acidic residues" evidence="1">
    <location>
        <begin position="43"/>
        <end position="86"/>
    </location>
</feature>
<accession>A0ABQ7Y5A3</accession>
<feature type="compositionally biased region" description="Basic and acidic residues" evidence="1">
    <location>
        <begin position="177"/>
        <end position="212"/>
    </location>
</feature>
<proteinExistence type="predicted"/>
<feature type="region of interest" description="Disordered" evidence="1">
    <location>
        <begin position="234"/>
        <end position="261"/>
    </location>
</feature>
<name>A0ABQ7Y5A3_BRANA</name>
<comment type="caution">
    <text evidence="2">The sequence shown here is derived from an EMBL/GenBank/DDBJ whole genome shotgun (WGS) entry which is preliminary data.</text>
</comment>
<feature type="region of interest" description="Disordered" evidence="1">
    <location>
        <begin position="1"/>
        <end position="23"/>
    </location>
</feature>
<reference evidence="2 3" key="1">
    <citation type="submission" date="2021-05" db="EMBL/GenBank/DDBJ databases">
        <title>Genome Assembly of Synthetic Allotetraploid Brassica napus Reveals Homoeologous Exchanges between Subgenomes.</title>
        <authorList>
            <person name="Davis J.T."/>
        </authorList>
    </citation>
    <scope>NUCLEOTIDE SEQUENCE [LARGE SCALE GENOMIC DNA]</scope>
    <source>
        <strain evidence="3">cv. Da-Ae</strain>
        <tissue evidence="2">Seedling</tissue>
    </source>
</reference>
<sequence length="378" mass="42646">MDTAIPPGFSRSLSGSMGNWKPRNEITGIANLLERSGTEKIQKEIMDLGEKKQGSENVAKRSENEGRVGDMEKEKEDSKSKEKEMEENIGSTKKSSDLETIKEMEVEEGEIEENWQDVTPKKACRSSTLKFGQVKILTPSRFPNLLEVDEKGDVINVVETEEILSVVEEIMEEGVDTERVIEENKEKEKEDIDAERKENDCEMQKEENKFEENQNQGIAGIQITQENWPDLASASKIRPSLPRRSKTSRGGYSSSSGTKCGEDSAESLAIYLKNGKRLLEASKGEIGERERSVLVDLACEMLKSARKINFKEALQMLEHTSFSPNQAKLLSMSTLAQKKLKVRARDVEGEREEEPATFLAKKRRLEDVMSLTRESEDT</sequence>
<dbReference type="Proteomes" id="UP000824890">
    <property type="component" value="Unassembled WGS sequence"/>
</dbReference>
<organism evidence="2 3">
    <name type="scientific">Brassica napus</name>
    <name type="common">Rape</name>
    <dbReference type="NCBI Taxonomy" id="3708"/>
    <lineage>
        <taxon>Eukaryota</taxon>
        <taxon>Viridiplantae</taxon>
        <taxon>Streptophyta</taxon>
        <taxon>Embryophyta</taxon>
        <taxon>Tracheophyta</taxon>
        <taxon>Spermatophyta</taxon>
        <taxon>Magnoliopsida</taxon>
        <taxon>eudicotyledons</taxon>
        <taxon>Gunneridae</taxon>
        <taxon>Pentapetalae</taxon>
        <taxon>rosids</taxon>
        <taxon>malvids</taxon>
        <taxon>Brassicales</taxon>
        <taxon>Brassicaceae</taxon>
        <taxon>Brassiceae</taxon>
        <taxon>Brassica</taxon>
    </lineage>
</organism>
<feature type="compositionally biased region" description="Low complexity" evidence="1">
    <location>
        <begin position="248"/>
        <end position="259"/>
    </location>
</feature>
<evidence type="ECO:0000256" key="1">
    <source>
        <dbReference type="SAM" id="MobiDB-lite"/>
    </source>
</evidence>